<dbReference type="EMBL" id="JAPPUX010000003">
    <property type="protein sequence ID" value="MCY4727232.1"/>
    <property type="molecule type" value="Genomic_DNA"/>
</dbReference>
<dbReference type="Proteomes" id="UP001074726">
    <property type="component" value="Unassembled WGS sequence"/>
</dbReference>
<dbReference type="SUPFAM" id="SSF51445">
    <property type="entry name" value="(Trans)glycosidases"/>
    <property type="match status" value="1"/>
</dbReference>
<comment type="caution">
    <text evidence="6">The sequence shown here is derived from an EMBL/GenBank/DDBJ whole genome shotgun (WGS) entry which is preliminary data.</text>
</comment>
<keyword evidence="2 6" id="KW-0378">Hydrolase</keyword>
<evidence type="ECO:0000256" key="2">
    <source>
        <dbReference type="ARBA" id="ARBA00022801"/>
    </source>
</evidence>
<protein>
    <submittedName>
        <fullName evidence="6">Glycoside hydrolase</fullName>
    </submittedName>
</protein>
<evidence type="ECO:0000313" key="6">
    <source>
        <dbReference type="EMBL" id="MCY4727232.1"/>
    </source>
</evidence>
<organism evidence="6 7">
    <name type="scientific">Nocardioides pini</name>
    <dbReference type="NCBI Taxonomy" id="2975053"/>
    <lineage>
        <taxon>Bacteria</taxon>
        <taxon>Bacillati</taxon>
        <taxon>Actinomycetota</taxon>
        <taxon>Actinomycetes</taxon>
        <taxon>Propionibacteriales</taxon>
        <taxon>Nocardioidaceae</taxon>
        <taxon>Nocardioides</taxon>
    </lineage>
</organism>
<evidence type="ECO:0000313" key="7">
    <source>
        <dbReference type="Proteomes" id="UP001074726"/>
    </source>
</evidence>
<sequence length="476" mass="47917">MDDLQVMALRVLLPGFTGTTLPDGHRALLEQGLGGICYFGSNTADGPAALAALSAQIRAANPTAVIAVDEEGGDVSRLHTRHPSPVLGAAALGGAGDLALTEAVGRWVGHELASVGVTLDLAPDADINSDPDNPVIGTRSFGVDPEQVAAHVAAWTRGLQSTGVAACAKHFPGHGDTATDSHLALPRIDVDADTLAIRELVPFDAAVEAGTKAVMTSHIVVPAIDPDRPATLSPLVLSMLREVLDFDGVVVSDALDMAGASATLGIPEAAVQALAAGCDLLCLGPDTPAPLVLEVRDAVVAAVADGRLAHDRLADAARRTAALGVPTATTASGAESPDAARQAGAAASAMRVDGDLPDLTGAAVVSVETVANIAVGDVAWGLPPEHRVDPGSLAGGLPDVVPDGVPLVVQVRDAGRRPEVLAFLRTLAASGRPAVVVEWGWPSTHGAGLTTISTRGSSAPGVAAVTQLLRGAGWSG</sequence>
<dbReference type="RefSeq" id="WP_268112186.1">
    <property type="nucleotide sequence ID" value="NZ_JAPPUX010000003.1"/>
</dbReference>
<feature type="region of interest" description="Disordered" evidence="4">
    <location>
        <begin position="327"/>
        <end position="346"/>
    </location>
</feature>
<dbReference type="Pfam" id="PF00933">
    <property type="entry name" value="Glyco_hydro_3"/>
    <property type="match status" value="1"/>
</dbReference>
<reference evidence="6" key="1">
    <citation type="submission" date="2022-08" db="EMBL/GenBank/DDBJ databases">
        <title>Genome sequencing of Nocardioides sp. STR2.</title>
        <authorList>
            <person name="So Y."/>
        </authorList>
    </citation>
    <scope>NUCLEOTIDE SEQUENCE</scope>
    <source>
        <strain evidence="6">STR2</strain>
    </source>
</reference>
<evidence type="ECO:0000259" key="5">
    <source>
        <dbReference type="Pfam" id="PF00933"/>
    </source>
</evidence>
<evidence type="ECO:0000256" key="3">
    <source>
        <dbReference type="ARBA" id="ARBA00023295"/>
    </source>
</evidence>
<evidence type="ECO:0000256" key="1">
    <source>
        <dbReference type="ARBA" id="ARBA00005336"/>
    </source>
</evidence>
<dbReference type="InterPro" id="IPR036962">
    <property type="entry name" value="Glyco_hydro_3_N_sf"/>
</dbReference>
<evidence type="ECO:0000256" key="4">
    <source>
        <dbReference type="SAM" id="MobiDB-lite"/>
    </source>
</evidence>
<dbReference type="PANTHER" id="PTHR30480:SF16">
    <property type="entry name" value="GLYCOSIDE HYDROLASE FAMILY 3 DOMAIN PROTEIN"/>
    <property type="match status" value="1"/>
</dbReference>
<gene>
    <name evidence="6" type="ORF">NYO98_13165</name>
</gene>
<keyword evidence="7" id="KW-1185">Reference proteome</keyword>
<dbReference type="Gene3D" id="3.20.20.300">
    <property type="entry name" value="Glycoside hydrolase, family 3, N-terminal domain"/>
    <property type="match status" value="1"/>
</dbReference>
<dbReference type="PANTHER" id="PTHR30480">
    <property type="entry name" value="BETA-HEXOSAMINIDASE-RELATED"/>
    <property type="match status" value="1"/>
</dbReference>
<dbReference type="InterPro" id="IPR017853">
    <property type="entry name" value="GH"/>
</dbReference>
<proteinExistence type="inferred from homology"/>
<accession>A0ABT4CE39</accession>
<dbReference type="InterPro" id="IPR050226">
    <property type="entry name" value="NagZ_Beta-hexosaminidase"/>
</dbReference>
<name>A0ABT4CE39_9ACTN</name>
<dbReference type="GO" id="GO:0016787">
    <property type="term" value="F:hydrolase activity"/>
    <property type="evidence" value="ECO:0007669"/>
    <property type="project" value="UniProtKB-KW"/>
</dbReference>
<dbReference type="InterPro" id="IPR001764">
    <property type="entry name" value="Glyco_hydro_3_N"/>
</dbReference>
<comment type="similarity">
    <text evidence="1">Belongs to the glycosyl hydrolase 3 family.</text>
</comment>
<feature type="domain" description="Glycoside hydrolase family 3 N-terminal" evidence="5">
    <location>
        <begin position="27"/>
        <end position="321"/>
    </location>
</feature>
<keyword evidence="3" id="KW-0326">Glycosidase</keyword>